<name>A0A916RWG3_9HYPH</name>
<proteinExistence type="inferred from homology"/>
<dbReference type="InterPro" id="IPR046887">
    <property type="entry name" value="RsmE_PUA-like"/>
</dbReference>
<dbReference type="AlphaFoldDB" id="A0A916RWG3"/>
<dbReference type="Proteomes" id="UP000636264">
    <property type="component" value="Unassembled WGS sequence"/>
</dbReference>
<evidence type="ECO:0000256" key="9">
    <source>
        <dbReference type="ARBA" id="ARBA00022691"/>
    </source>
</evidence>
<keyword evidence="6 12" id="KW-0698">rRNA processing</keyword>
<comment type="subcellular location">
    <subcellularLocation>
        <location evidence="1 12">Cytoplasm</location>
    </subcellularLocation>
</comment>
<dbReference type="GO" id="GO:0070475">
    <property type="term" value="P:rRNA base methylation"/>
    <property type="evidence" value="ECO:0007669"/>
    <property type="project" value="TreeGrafter"/>
</dbReference>
<dbReference type="Pfam" id="PF20260">
    <property type="entry name" value="PUA_4"/>
    <property type="match status" value="1"/>
</dbReference>
<evidence type="ECO:0000313" key="15">
    <source>
        <dbReference type="EMBL" id="GGA74286.1"/>
    </source>
</evidence>
<dbReference type="InterPro" id="IPR006700">
    <property type="entry name" value="RsmE"/>
</dbReference>
<evidence type="ECO:0000256" key="12">
    <source>
        <dbReference type="PIRNR" id="PIRNR015601"/>
    </source>
</evidence>
<evidence type="ECO:0000256" key="10">
    <source>
        <dbReference type="ARBA" id="ARBA00025699"/>
    </source>
</evidence>
<keyword evidence="7 12" id="KW-0489">Methyltransferase</keyword>
<gene>
    <name evidence="15" type="ORF">GCM10011385_30390</name>
</gene>
<evidence type="ECO:0000256" key="6">
    <source>
        <dbReference type="ARBA" id="ARBA00022552"/>
    </source>
</evidence>
<keyword evidence="16" id="KW-1185">Reference proteome</keyword>
<dbReference type="Gene3D" id="2.40.240.20">
    <property type="entry name" value="Hypothetical PUA domain-like, domain 1"/>
    <property type="match status" value="1"/>
</dbReference>
<dbReference type="CDD" id="cd18084">
    <property type="entry name" value="RsmE-like"/>
    <property type="match status" value="1"/>
</dbReference>
<organism evidence="15 16">
    <name type="scientific">Nitratireductor aestuarii</name>
    <dbReference type="NCBI Taxonomy" id="1735103"/>
    <lineage>
        <taxon>Bacteria</taxon>
        <taxon>Pseudomonadati</taxon>
        <taxon>Pseudomonadota</taxon>
        <taxon>Alphaproteobacteria</taxon>
        <taxon>Hyphomicrobiales</taxon>
        <taxon>Phyllobacteriaceae</taxon>
        <taxon>Nitratireductor</taxon>
    </lineage>
</organism>
<dbReference type="NCBIfam" id="NF008696">
    <property type="entry name" value="PRK11713.3-5"/>
    <property type="match status" value="1"/>
</dbReference>
<evidence type="ECO:0000256" key="7">
    <source>
        <dbReference type="ARBA" id="ARBA00022603"/>
    </source>
</evidence>
<comment type="catalytic activity">
    <reaction evidence="11 12">
        <text>uridine(1498) in 16S rRNA + S-adenosyl-L-methionine = N(3)-methyluridine(1498) in 16S rRNA + S-adenosyl-L-homocysteine + H(+)</text>
        <dbReference type="Rhea" id="RHEA:42920"/>
        <dbReference type="Rhea" id="RHEA-COMP:10283"/>
        <dbReference type="Rhea" id="RHEA-COMP:10284"/>
        <dbReference type="ChEBI" id="CHEBI:15378"/>
        <dbReference type="ChEBI" id="CHEBI:57856"/>
        <dbReference type="ChEBI" id="CHEBI:59789"/>
        <dbReference type="ChEBI" id="CHEBI:65315"/>
        <dbReference type="ChEBI" id="CHEBI:74502"/>
        <dbReference type="EC" id="2.1.1.193"/>
    </reaction>
</comment>
<dbReference type="GO" id="GO:0005737">
    <property type="term" value="C:cytoplasm"/>
    <property type="evidence" value="ECO:0007669"/>
    <property type="project" value="UniProtKB-SubCell"/>
</dbReference>
<dbReference type="SUPFAM" id="SSF75217">
    <property type="entry name" value="alpha/beta knot"/>
    <property type="match status" value="1"/>
</dbReference>
<dbReference type="NCBIfam" id="TIGR00046">
    <property type="entry name" value="RsmE family RNA methyltransferase"/>
    <property type="match status" value="1"/>
</dbReference>
<evidence type="ECO:0000256" key="2">
    <source>
        <dbReference type="ARBA" id="ARBA00005528"/>
    </source>
</evidence>
<feature type="domain" description="Ribosomal RNA small subunit methyltransferase E PUA-like" evidence="14">
    <location>
        <begin position="25"/>
        <end position="70"/>
    </location>
</feature>
<dbReference type="GO" id="GO:0070042">
    <property type="term" value="F:rRNA (uridine-N3-)-methyltransferase activity"/>
    <property type="evidence" value="ECO:0007669"/>
    <property type="project" value="TreeGrafter"/>
</dbReference>
<evidence type="ECO:0000313" key="16">
    <source>
        <dbReference type="Proteomes" id="UP000636264"/>
    </source>
</evidence>
<keyword evidence="9 12" id="KW-0949">S-adenosyl-L-methionine</keyword>
<evidence type="ECO:0000256" key="5">
    <source>
        <dbReference type="ARBA" id="ARBA00022490"/>
    </source>
</evidence>
<keyword evidence="8 12" id="KW-0808">Transferase</keyword>
<dbReference type="PANTHER" id="PTHR30027:SF3">
    <property type="entry name" value="16S RRNA (URACIL(1498)-N(3))-METHYLTRANSFERASE"/>
    <property type="match status" value="1"/>
</dbReference>
<dbReference type="InterPro" id="IPR029026">
    <property type="entry name" value="tRNA_m1G_MTases_N"/>
</dbReference>
<comment type="caution">
    <text evidence="15">The sequence shown here is derived from an EMBL/GenBank/DDBJ whole genome shotgun (WGS) entry which is preliminary data.</text>
</comment>
<dbReference type="PIRSF" id="PIRSF015601">
    <property type="entry name" value="MTase_slr0722"/>
    <property type="match status" value="1"/>
</dbReference>
<dbReference type="EC" id="2.1.1.193" evidence="3 12"/>
<keyword evidence="5 12" id="KW-0963">Cytoplasm</keyword>
<dbReference type="EMBL" id="BMIF01000009">
    <property type="protein sequence ID" value="GGA74286.1"/>
    <property type="molecule type" value="Genomic_DNA"/>
</dbReference>
<evidence type="ECO:0000256" key="11">
    <source>
        <dbReference type="ARBA" id="ARBA00047944"/>
    </source>
</evidence>
<dbReference type="InterPro" id="IPR029028">
    <property type="entry name" value="Alpha/beta_knot_MTases"/>
</dbReference>
<evidence type="ECO:0000259" key="14">
    <source>
        <dbReference type="Pfam" id="PF20260"/>
    </source>
</evidence>
<evidence type="ECO:0000256" key="1">
    <source>
        <dbReference type="ARBA" id="ARBA00004496"/>
    </source>
</evidence>
<accession>A0A916RWG3</accession>
<dbReference type="InterPro" id="IPR015947">
    <property type="entry name" value="PUA-like_sf"/>
</dbReference>
<reference evidence="15" key="2">
    <citation type="submission" date="2020-09" db="EMBL/GenBank/DDBJ databases">
        <authorList>
            <person name="Sun Q."/>
            <person name="Zhou Y."/>
        </authorList>
    </citation>
    <scope>NUCLEOTIDE SEQUENCE</scope>
    <source>
        <strain evidence="15">CGMCC 1.15320</strain>
    </source>
</reference>
<comment type="function">
    <text evidence="10 12">Specifically methylates the N3 position of the uracil ring of uridine 1498 (m3U1498) in 16S rRNA. Acts on the fully assembled 30S ribosomal subunit.</text>
</comment>
<dbReference type="RefSeq" id="WP_188721955.1">
    <property type="nucleotide sequence ID" value="NZ_BMIF01000009.1"/>
</dbReference>
<dbReference type="InterPro" id="IPR046886">
    <property type="entry name" value="RsmE_MTase_dom"/>
</dbReference>
<evidence type="ECO:0000256" key="8">
    <source>
        <dbReference type="ARBA" id="ARBA00022679"/>
    </source>
</evidence>
<evidence type="ECO:0000259" key="13">
    <source>
        <dbReference type="Pfam" id="PF04452"/>
    </source>
</evidence>
<dbReference type="PANTHER" id="PTHR30027">
    <property type="entry name" value="RIBOSOMAL RNA SMALL SUBUNIT METHYLTRANSFERASE E"/>
    <property type="match status" value="1"/>
</dbReference>
<comment type="similarity">
    <text evidence="2 12">Belongs to the RNA methyltransferase RsmE family.</text>
</comment>
<dbReference type="Gene3D" id="3.40.1280.10">
    <property type="match status" value="1"/>
</dbReference>
<dbReference type="Pfam" id="PF04452">
    <property type="entry name" value="Methyltrans_RNA"/>
    <property type="match status" value="1"/>
</dbReference>
<dbReference type="SUPFAM" id="SSF88697">
    <property type="entry name" value="PUA domain-like"/>
    <property type="match status" value="1"/>
</dbReference>
<protein>
    <recommendedName>
        <fullName evidence="4 12">Ribosomal RNA small subunit methyltransferase E</fullName>
        <ecNumber evidence="3 12">2.1.1.193</ecNumber>
    </recommendedName>
</protein>
<evidence type="ECO:0000256" key="3">
    <source>
        <dbReference type="ARBA" id="ARBA00012328"/>
    </source>
</evidence>
<feature type="domain" description="Ribosomal RNA small subunit methyltransferase E methyltransferase" evidence="13">
    <location>
        <begin position="81"/>
        <end position="238"/>
    </location>
</feature>
<reference evidence="15" key="1">
    <citation type="journal article" date="2014" name="Int. J. Syst. Evol. Microbiol.">
        <title>Complete genome sequence of Corynebacterium casei LMG S-19264T (=DSM 44701T), isolated from a smear-ripened cheese.</title>
        <authorList>
            <consortium name="US DOE Joint Genome Institute (JGI-PGF)"/>
            <person name="Walter F."/>
            <person name="Albersmeier A."/>
            <person name="Kalinowski J."/>
            <person name="Ruckert C."/>
        </authorList>
    </citation>
    <scope>NUCLEOTIDE SEQUENCE</scope>
    <source>
        <strain evidence="15">CGMCC 1.15320</strain>
    </source>
</reference>
<evidence type="ECO:0000256" key="4">
    <source>
        <dbReference type="ARBA" id="ARBA00013673"/>
    </source>
</evidence>
<sequence>MRANYKMQRLYVTENLAQDGQVELGRDQAHYLTNVLRMGEGAELLVFNGRDGEWRARIDSVSKKAVRLQLVELTRQQTPDTDLIYCFAPIKHGRLDYMVQKAVEMGAGTLQPVLTQHTQVTKLGTDRLRANVIEAAEQCGILSVPEVREPVKLEKLLDGWENDRALIFCDESVEHNNPLVQLEQLKGRKCGLLIGPEGGFSEGERTYLRSLPFVLPIPLGPRILRADTAAVAALALIQSVIGDWRDDEFVKLAEPTV</sequence>
<dbReference type="NCBIfam" id="NF008694">
    <property type="entry name" value="PRK11713.3-2"/>
    <property type="match status" value="1"/>
</dbReference>